<dbReference type="Gene3D" id="1.25.10.10">
    <property type="entry name" value="Leucine-rich Repeat Variant"/>
    <property type="match status" value="1"/>
</dbReference>
<evidence type="ECO:0000313" key="2">
    <source>
        <dbReference type="EMBL" id="QJW95430.1"/>
    </source>
</evidence>
<name>A0A6M5YPS4_9BACT</name>
<sequence length="315" mass="33612">MYRALTIAVAAASLVQAGCTSMWDAVTSRRFREAPFKTVGKVISPDDPLVVLRADPPRPGDERAKAMNRLKEPIRNKGTQEDQDQMIDTLERAATADPSPVLRYAAINALGRFQDERVPRILMVAYQKADGQPEGAAAPPAPKLESAIVPIGGLSAGRAPTRSGSDLPAYTGLSVPTGYAQDTVAALRCRCLESLGHTNKPEAARFLAAVAGASGPEIKPAGSDDPEVRQAAVRALGHCRQEEAVTALATVLSTETGKDYVLTRGAHQGLVRLTGKRLPPDPQQWGEVVQAGVVIAPEPTWAENVIQNVAFWDKK</sequence>
<dbReference type="InterPro" id="IPR004155">
    <property type="entry name" value="PBS_lyase_HEAT"/>
</dbReference>
<evidence type="ECO:0000313" key="3">
    <source>
        <dbReference type="Proteomes" id="UP000503447"/>
    </source>
</evidence>
<evidence type="ECO:0008006" key="4">
    <source>
        <dbReference type="Google" id="ProtNLM"/>
    </source>
</evidence>
<accession>A0A6M5YPS4</accession>
<feature type="chain" id="PRO_5026892168" description="HEAT repeat domain-containing protein" evidence="1">
    <location>
        <begin position="18"/>
        <end position="315"/>
    </location>
</feature>
<organism evidence="2 3">
    <name type="scientific">Frigoriglobus tundricola</name>
    <dbReference type="NCBI Taxonomy" id="2774151"/>
    <lineage>
        <taxon>Bacteria</taxon>
        <taxon>Pseudomonadati</taxon>
        <taxon>Planctomycetota</taxon>
        <taxon>Planctomycetia</taxon>
        <taxon>Gemmatales</taxon>
        <taxon>Gemmataceae</taxon>
        <taxon>Frigoriglobus</taxon>
    </lineage>
</organism>
<gene>
    <name evidence="2" type="ORF">FTUN_2979</name>
</gene>
<dbReference type="InterPro" id="IPR011989">
    <property type="entry name" value="ARM-like"/>
</dbReference>
<reference evidence="3" key="1">
    <citation type="submission" date="2020-05" db="EMBL/GenBank/DDBJ databases">
        <title>Frigoriglobus tundricola gen. nov., sp. nov., a psychrotolerant cellulolytic planctomycete of the family Gemmataceae with two divergent copies of 16S rRNA gene.</title>
        <authorList>
            <person name="Kulichevskaya I.S."/>
            <person name="Ivanova A.A."/>
            <person name="Naumoff D.G."/>
            <person name="Beletsky A.V."/>
            <person name="Rijpstra W.I.C."/>
            <person name="Sinninghe Damste J.S."/>
            <person name="Mardanov A.V."/>
            <person name="Ravin N.V."/>
            <person name="Dedysh S.N."/>
        </authorList>
    </citation>
    <scope>NUCLEOTIDE SEQUENCE [LARGE SCALE GENOMIC DNA]</scope>
    <source>
        <strain evidence="3">PL17</strain>
    </source>
</reference>
<feature type="signal peptide" evidence="1">
    <location>
        <begin position="1"/>
        <end position="17"/>
    </location>
</feature>
<dbReference type="EMBL" id="CP053452">
    <property type="protein sequence ID" value="QJW95430.1"/>
    <property type="molecule type" value="Genomic_DNA"/>
</dbReference>
<dbReference type="InterPro" id="IPR016024">
    <property type="entry name" value="ARM-type_fold"/>
</dbReference>
<keyword evidence="3" id="KW-1185">Reference proteome</keyword>
<evidence type="ECO:0000256" key="1">
    <source>
        <dbReference type="SAM" id="SignalP"/>
    </source>
</evidence>
<dbReference type="SUPFAM" id="SSF48371">
    <property type="entry name" value="ARM repeat"/>
    <property type="match status" value="1"/>
</dbReference>
<dbReference type="AlphaFoldDB" id="A0A6M5YPS4"/>
<dbReference type="SMART" id="SM00567">
    <property type="entry name" value="EZ_HEAT"/>
    <property type="match status" value="3"/>
</dbReference>
<proteinExistence type="predicted"/>
<dbReference type="Pfam" id="PF03130">
    <property type="entry name" value="HEAT_PBS"/>
    <property type="match status" value="2"/>
</dbReference>
<dbReference type="Proteomes" id="UP000503447">
    <property type="component" value="Chromosome"/>
</dbReference>
<keyword evidence="1" id="KW-0732">Signal</keyword>
<protein>
    <recommendedName>
        <fullName evidence="4">HEAT repeat domain-containing protein</fullName>
    </recommendedName>
</protein>
<dbReference type="KEGG" id="ftj:FTUN_2979"/>